<keyword evidence="4" id="KW-1185">Reference proteome</keyword>
<keyword evidence="2" id="KW-0812">Transmembrane</keyword>
<protein>
    <submittedName>
        <fullName evidence="3">Uncharacterized protein</fullName>
    </submittedName>
</protein>
<dbReference type="Proteomes" id="UP001201812">
    <property type="component" value="Unassembled WGS sequence"/>
</dbReference>
<accession>A0AAD4MTM2</accession>
<dbReference type="EMBL" id="JAKKPZ010000084">
    <property type="protein sequence ID" value="KAI1703340.1"/>
    <property type="molecule type" value="Genomic_DNA"/>
</dbReference>
<evidence type="ECO:0000313" key="4">
    <source>
        <dbReference type="Proteomes" id="UP001201812"/>
    </source>
</evidence>
<feature type="region of interest" description="Disordered" evidence="1">
    <location>
        <begin position="230"/>
        <end position="263"/>
    </location>
</feature>
<keyword evidence="2" id="KW-1133">Transmembrane helix</keyword>
<feature type="transmembrane region" description="Helical" evidence="2">
    <location>
        <begin position="187"/>
        <end position="210"/>
    </location>
</feature>
<sequence length="278" mass="30558">MLDFLRPIQDPNLRIMIPDKHYGGAGTSNGSQISSANDESEEGENEPILESPRARRHYKAYTVMQRSGFQHTEYVQIITNLCKAEILISFMFLVHGLSCPGFPDESSYQGTCHINVLSALVGLFTGGMGLGAVNRFRWKTVLVMWLIMCIISSVANLLAVITTGVWLDHLSKLKTRTGMANGLSGMMLLGSVLVGVCFILTAVLICHYWASNSAKYQAVGRIAKRARSLRRRTSRASSGMSGAERGSSRYHHQTLPTVPSTSTMESAMASSQPYYEIV</sequence>
<comment type="caution">
    <text evidence="3">The sequence shown here is derived from an EMBL/GenBank/DDBJ whole genome shotgun (WGS) entry which is preliminary data.</text>
</comment>
<name>A0AAD4MTM2_9BILA</name>
<reference evidence="3" key="1">
    <citation type="submission" date="2022-01" db="EMBL/GenBank/DDBJ databases">
        <title>Genome Sequence Resource for Two Populations of Ditylenchus destructor, the Migratory Endoparasitic Phytonematode.</title>
        <authorList>
            <person name="Zhang H."/>
            <person name="Lin R."/>
            <person name="Xie B."/>
        </authorList>
    </citation>
    <scope>NUCLEOTIDE SEQUENCE</scope>
    <source>
        <strain evidence="3">BazhouSP</strain>
    </source>
</reference>
<feature type="region of interest" description="Disordered" evidence="1">
    <location>
        <begin position="19"/>
        <end position="49"/>
    </location>
</feature>
<gene>
    <name evidence="3" type="ORF">DdX_14976</name>
</gene>
<feature type="transmembrane region" description="Helical" evidence="2">
    <location>
        <begin position="74"/>
        <end position="94"/>
    </location>
</feature>
<evidence type="ECO:0000256" key="2">
    <source>
        <dbReference type="SAM" id="Phobius"/>
    </source>
</evidence>
<evidence type="ECO:0000256" key="1">
    <source>
        <dbReference type="SAM" id="MobiDB-lite"/>
    </source>
</evidence>
<feature type="compositionally biased region" description="Polar residues" evidence="1">
    <location>
        <begin position="28"/>
        <end position="37"/>
    </location>
</feature>
<evidence type="ECO:0000313" key="3">
    <source>
        <dbReference type="EMBL" id="KAI1703340.1"/>
    </source>
</evidence>
<feature type="compositionally biased region" description="Acidic residues" evidence="1">
    <location>
        <begin position="38"/>
        <end position="47"/>
    </location>
</feature>
<proteinExistence type="predicted"/>
<feature type="transmembrane region" description="Helical" evidence="2">
    <location>
        <begin position="114"/>
        <end position="133"/>
    </location>
</feature>
<keyword evidence="2" id="KW-0472">Membrane</keyword>
<organism evidence="3 4">
    <name type="scientific">Ditylenchus destructor</name>
    <dbReference type="NCBI Taxonomy" id="166010"/>
    <lineage>
        <taxon>Eukaryota</taxon>
        <taxon>Metazoa</taxon>
        <taxon>Ecdysozoa</taxon>
        <taxon>Nematoda</taxon>
        <taxon>Chromadorea</taxon>
        <taxon>Rhabditida</taxon>
        <taxon>Tylenchina</taxon>
        <taxon>Tylenchomorpha</taxon>
        <taxon>Sphaerularioidea</taxon>
        <taxon>Anguinidae</taxon>
        <taxon>Anguininae</taxon>
        <taxon>Ditylenchus</taxon>
    </lineage>
</organism>
<feature type="transmembrane region" description="Helical" evidence="2">
    <location>
        <begin position="145"/>
        <end position="167"/>
    </location>
</feature>
<dbReference type="AlphaFoldDB" id="A0AAD4MTM2"/>